<dbReference type="AlphaFoldDB" id="A0A917KB64"/>
<comment type="caution">
    <text evidence="1">The sequence shown here is derived from an EMBL/GenBank/DDBJ whole genome shotgun (WGS) entry which is preliminary data.</text>
</comment>
<evidence type="ECO:0000313" key="1">
    <source>
        <dbReference type="EMBL" id="GGJ05174.1"/>
    </source>
</evidence>
<gene>
    <name evidence="1" type="ORF">GCM10010121_014550</name>
</gene>
<keyword evidence="2" id="KW-1185">Reference proteome</keyword>
<dbReference type="EMBL" id="BMQA01000003">
    <property type="protein sequence ID" value="GGJ05174.1"/>
    <property type="molecule type" value="Genomic_DNA"/>
</dbReference>
<proteinExistence type="predicted"/>
<dbReference type="InterPro" id="IPR045728">
    <property type="entry name" value="DUF6082"/>
</dbReference>
<protein>
    <submittedName>
        <fullName evidence="1">Uncharacterized protein</fullName>
    </submittedName>
</protein>
<name>A0A917KB64_9ACTN</name>
<organism evidence="1 2">
    <name type="scientific">Streptomyces brasiliensis</name>
    <dbReference type="NCBI Taxonomy" id="1954"/>
    <lineage>
        <taxon>Bacteria</taxon>
        <taxon>Bacillati</taxon>
        <taxon>Actinomycetota</taxon>
        <taxon>Actinomycetes</taxon>
        <taxon>Kitasatosporales</taxon>
        <taxon>Streptomycetaceae</taxon>
        <taxon>Streptomyces</taxon>
    </lineage>
</organism>
<accession>A0A917KB64</accession>
<reference evidence="1" key="1">
    <citation type="journal article" date="2014" name="Int. J. Syst. Evol. Microbiol.">
        <title>Complete genome sequence of Corynebacterium casei LMG S-19264T (=DSM 44701T), isolated from a smear-ripened cheese.</title>
        <authorList>
            <consortium name="US DOE Joint Genome Institute (JGI-PGF)"/>
            <person name="Walter F."/>
            <person name="Albersmeier A."/>
            <person name="Kalinowski J."/>
            <person name="Ruckert C."/>
        </authorList>
    </citation>
    <scope>NUCLEOTIDE SEQUENCE</scope>
    <source>
        <strain evidence="1">JCM 3086</strain>
    </source>
</reference>
<sequence length="155" mass="18140">MKARFTAVTYSISTRSARHRKRAVLTQQHRLHFDLLCKAMDDPALAAVLDTYETDVPPEKQRQYLFANALYINALHFHRIGALSREELYGHLRIICQNKLFREYWEATRHHRKSLPETSEEFALGRMTDDLIQELADTDTDEWWVVGRPPDDPSS</sequence>
<reference evidence="1" key="2">
    <citation type="submission" date="2020-09" db="EMBL/GenBank/DDBJ databases">
        <authorList>
            <person name="Sun Q."/>
            <person name="Ohkuma M."/>
        </authorList>
    </citation>
    <scope>NUCLEOTIDE SEQUENCE</scope>
    <source>
        <strain evidence="1">JCM 3086</strain>
    </source>
</reference>
<dbReference type="Proteomes" id="UP000657574">
    <property type="component" value="Unassembled WGS sequence"/>
</dbReference>
<dbReference type="Pfam" id="PF19560">
    <property type="entry name" value="DUF6082"/>
    <property type="match status" value="1"/>
</dbReference>
<evidence type="ECO:0000313" key="2">
    <source>
        <dbReference type="Proteomes" id="UP000657574"/>
    </source>
</evidence>